<evidence type="ECO:0000313" key="2">
    <source>
        <dbReference type="Proteomes" id="UP001060245"/>
    </source>
</evidence>
<sequence>MITEPIVYVSESALERLRVSAAHSHPLETGGILIGVTAGDSPWVTEVRTFDSPGRGPAQFILPRGVTQRAVRDARRADARLGYIGDWHSHPADVPASRTDLLTTRTTSLAMRRSVLLLVARHRGTTYALDMSMARGTRIVPCRMIPTGDLPLPAHQTDTTS</sequence>
<dbReference type="EMBL" id="CP101471">
    <property type="protein sequence ID" value="UTT53598.1"/>
    <property type="molecule type" value="Genomic_DNA"/>
</dbReference>
<keyword evidence="2" id="KW-1185">Reference proteome</keyword>
<protein>
    <submittedName>
        <fullName evidence="1">Mov34/MPN/PAD-1 family protein</fullName>
    </submittedName>
</protein>
<gene>
    <name evidence="1" type="ORF">NMQ05_03190</name>
</gene>
<proteinExistence type="predicted"/>
<organism evidence="1 2">
    <name type="scientific">Microbacterium maritypicum</name>
    <name type="common">Microbacterium liquefaciens</name>
    <dbReference type="NCBI Taxonomy" id="33918"/>
    <lineage>
        <taxon>Bacteria</taxon>
        <taxon>Bacillati</taxon>
        <taxon>Actinomycetota</taxon>
        <taxon>Actinomycetes</taxon>
        <taxon>Micrococcales</taxon>
        <taxon>Microbacteriaceae</taxon>
        <taxon>Microbacterium</taxon>
    </lineage>
</organism>
<evidence type="ECO:0000313" key="1">
    <source>
        <dbReference type="EMBL" id="UTT53598.1"/>
    </source>
</evidence>
<dbReference type="Proteomes" id="UP001060245">
    <property type="component" value="Chromosome"/>
</dbReference>
<name>A0ACD4B8L7_MICMQ</name>
<accession>A0ACD4B8L7</accession>
<reference evidence="1" key="1">
    <citation type="submission" date="2022-07" db="EMBL/GenBank/DDBJ databases">
        <title>Complete genome of DND4.</title>
        <authorList>
            <person name="Cao G."/>
        </authorList>
    </citation>
    <scope>NUCLEOTIDE SEQUENCE</scope>
    <source>
        <strain evidence="1">DND4</strain>
    </source>
</reference>